<dbReference type="PIRSF" id="PIRSF006113">
    <property type="entry name" value="PTP_synth"/>
    <property type="match status" value="1"/>
</dbReference>
<comment type="caution">
    <text evidence="11">The sequence shown here is derived from an EMBL/GenBank/DDBJ whole genome shotgun (WGS) entry which is preliminary data.</text>
</comment>
<dbReference type="AlphaFoldDB" id="A0A9D9NFF3"/>
<dbReference type="PANTHER" id="PTHR12589">
    <property type="entry name" value="PYRUVOYL TETRAHYDROBIOPTERIN SYNTHASE"/>
    <property type="match status" value="1"/>
</dbReference>
<protein>
    <recommendedName>
        <fullName evidence="3 8">6-carboxy-5,6,7,8-tetrahydropterin synthase</fullName>
        <ecNumber evidence="8">4.-.-.-</ecNumber>
    </recommendedName>
</protein>
<dbReference type="SUPFAM" id="SSF55620">
    <property type="entry name" value="Tetrahydrobiopterin biosynthesis enzymes-like"/>
    <property type="match status" value="1"/>
</dbReference>
<feature type="binding site" evidence="10">
    <location>
        <position position="28"/>
    </location>
    <ligand>
        <name>Zn(2+)</name>
        <dbReference type="ChEBI" id="CHEBI:29105"/>
    </ligand>
</feature>
<evidence type="ECO:0000313" key="11">
    <source>
        <dbReference type="EMBL" id="MBO8471439.1"/>
    </source>
</evidence>
<comment type="catalytic activity">
    <reaction evidence="7 8">
        <text>7,8-dihydroneopterin 3'-triphosphate + H2O = 6-carboxy-5,6,7,8-tetrahydropterin + triphosphate + acetaldehyde + 2 H(+)</text>
        <dbReference type="Rhea" id="RHEA:27966"/>
        <dbReference type="ChEBI" id="CHEBI:15343"/>
        <dbReference type="ChEBI" id="CHEBI:15377"/>
        <dbReference type="ChEBI" id="CHEBI:15378"/>
        <dbReference type="ChEBI" id="CHEBI:18036"/>
        <dbReference type="ChEBI" id="CHEBI:58462"/>
        <dbReference type="ChEBI" id="CHEBI:61032"/>
        <dbReference type="EC" id="4.1.2.50"/>
    </reaction>
</comment>
<dbReference type="InterPro" id="IPR038418">
    <property type="entry name" value="6-PTP_synth/QueD_sf"/>
</dbReference>
<evidence type="ECO:0000256" key="10">
    <source>
        <dbReference type="PIRSR" id="PIRSR006113-2"/>
    </source>
</evidence>
<dbReference type="Proteomes" id="UP000823603">
    <property type="component" value="Unassembled WGS sequence"/>
</dbReference>
<dbReference type="InterPro" id="IPR007115">
    <property type="entry name" value="6-PTP_synth/QueD"/>
</dbReference>
<dbReference type="GO" id="GO:0070497">
    <property type="term" value="F:6-carboxytetrahydropterin synthase activity"/>
    <property type="evidence" value="ECO:0007669"/>
    <property type="project" value="UniProtKB-EC"/>
</dbReference>
<reference evidence="11" key="1">
    <citation type="submission" date="2020-10" db="EMBL/GenBank/DDBJ databases">
        <authorList>
            <person name="Gilroy R."/>
        </authorList>
    </citation>
    <scope>NUCLEOTIDE SEQUENCE</scope>
    <source>
        <strain evidence="11">B2-22910</strain>
    </source>
</reference>
<feature type="active site" description="Proton acceptor" evidence="9">
    <location>
        <position position="24"/>
    </location>
</feature>
<evidence type="ECO:0000256" key="7">
    <source>
        <dbReference type="ARBA" id="ARBA00048807"/>
    </source>
</evidence>
<evidence type="ECO:0000256" key="1">
    <source>
        <dbReference type="ARBA" id="ARBA00005061"/>
    </source>
</evidence>
<feature type="active site" description="Charge relay system" evidence="9">
    <location>
        <position position="65"/>
    </location>
</feature>
<keyword evidence="4 8" id="KW-0479">Metal-binding</keyword>
<name>A0A9D9NFF3_9BACT</name>
<keyword evidence="6 8" id="KW-0456">Lyase</keyword>
<evidence type="ECO:0000256" key="5">
    <source>
        <dbReference type="ARBA" id="ARBA00022833"/>
    </source>
</evidence>
<evidence type="ECO:0000256" key="6">
    <source>
        <dbReference type="ARBA" id="ARBA00023239"/>
    </source>
</evidence>
<evidence type="ECO:0000256" key="4">
    <source>
        <dbReference type="ARBA" id="ARBA00022723"/>
    </source>
</evidence>
<evidence type="ECO:0000256" key="9">
    <source>
        <dbReference type="PIRSR" id="PIRSR006113-1"/>
    </source>
</evidence>
<feature type="binding site" evidence="10">
    <location>
        <position position="14"/>
    </location>
    <ligand>
        <name>Zn(2+)</name>
        <dbReference type="ChEBI" id="CHEBI:29105"/>
    </ligand>
</feature>
<dbReference type="EMBL" id="JADIMB010000095">
    <property type="protein sequence ID" value="MBO8471439.1"/>
    <property type="molecule type" value="Genomic_DNA"/>
</dbReference>
<comment type="cofactor">
    <cofactor evidence="8 10">
        <name>Zn(2+)</name>
        <dbReference type="ChEBI" id="CHEBI:29105"/>
    </cofactor>
    <text evidence="8 10">Binds 1 zinc ion per subunit.</text>
</comment>
<sequence length="117" mass="13320">MYYVSKRIEIAFAHRLSLDYESKCTHLHGHNAIVTVFCCSEQLDSNGMVMDFKHIKDTVTSRLDHAFANEVTDLNPTAENLAKWICDQIPQCYKVIFQESEGNVAVYVKDGFENASL</sequence>
<keyword evidence="5 8" id="KW-0862">Zinc</keyword>
<feature type="active site" description="Charge relay system" evidence="9">
    <location>
        <position position="99"/>
    </location>
</feature>
<proteinExistence type="inferred from homology"/>
<evidence type="ECO:0000256" key="8">
    <source>
        <dbReference type="PIRNR" id="PIRNR006113"/>
    </source>
</evidence>
<dbReference type="EC" id="4.-.-.-" evidence="8"/>
<comment type="pathway">
    <text evidence="1 8">Purine metabolism; 7-cyano-7-deazaguanine biosynthesis.</text>
</comment>
<evidence type="ECO:0000313" key="12">
    <source>
        <dbReference type="Proteomes" id="UP000823603"/>
    </source>
</evidence>
<keyword evidence="8" id="KW-0671">Queuosine biosynthesis</keyword>
<organism evidence="11 12">
    <name type="scientific">Candidatus Cryptobacteroides faecavium</name>
    <dbReference type="NCBI Taxonomy" id="2840762"/>
    <lineage>
        <taxon>Bacteria</taxon>
        <taxon>Pseudomonadati</taxon>
        <taxon>Bacteroidota</taxon>
        <taxon>Bacteroidia</taxon>
        <taxon>Bacteroidales</taxon>
        <taxon>Candidatus Cryptobacteroides</taxon>
    </lineage>
</organism>
<dbReference type="Gene3D" id="3.30.479.10">
    <property type="entry name" value="6-pyruvoyl tetrahydropterin synthase/QueD"/>
    <property type="match status" value="1"/>
</dbReference>
<evidence type="ECO:0000256" key="2">
    <source>
        <dbReference type="ARBA" id="ARBA00008900"/>
    </source>
</evidence>
<accession>A0A9D9NFF3</accession>
<dbReference type="GO" id="GO:0008616">
    <property type="term" value="P:tRNA queuosine(34) biosynthetic process"/>
    <property type="evidence" value="ECO:0007669"/>
    <property type="project" value="UniProtKB-KW"/>
</dbReference>
<comment type="similarity">
    <text evidence="2 8">Belongs to the PTPS family. QueD subfamily.</text>
</comment>
<evidence type="ECO:0000256" key="3">
    <source>
        <dbReference type="ARBA" id="ARBA00018141"/>
    </source>
</evidence>
<dbReference type="GO" id="GO:0046872">
    <property type="term" value="F:metal ion binding"/>
    <property type="evidence" value="ECO:0007669"/>
    <property type="project" value="UniProtKB-KW"/>
</dbReference>
<feature type="binding site" evidence="10">
    <location>
        <position position="30"/>
    </location>
    <ligand>
        <name>Zn(2+)</name>
        <dbReference type="ChEBI" id="CHEBI:29105"/>
    </ligand>
</feature>
<gene>
    <name evidence="11" type="ORF">IAB82_06550</name>
</gene>
<reference evidence="11" key="2">
    <citation type="journal article" date="2021" name="PeerJ">
        <title>Extensive microbial diversity within the chicken gut microbiome revealed by metagenomics and culture.</title>
        <authorList>
            <person name="Gilroy R."/>
            <person name="Ravi A."/>
            <person name="Getino M."/>
            <person name="Pursley I."/>
            <person name="Horton D.L."/>
            <person name="Alikhan N.F."/>
            <person name="Baker D."/>
            <person name="Gharbi K."/>
            <person name="Hall N."/>
            <person name="Watson M."/>
            <person name="Adriaenssens E.M."/>
            <person name="Foster-Nyarko E."/>
            <person name="Jarju S."/>
            <person name="Secka A."/>
            <person name="Antonio M."/>
            <person name="Oren A."/>
            <person name="Chaudhuri R.R."/>
            <person name="La Ragione R."/>
            <person name="Hildebrand F."/>
            <person name="Pallen M.J."/>
        </authorList>
    </citation>
    <scope>NUCLEOTIDE SEQUENCE</scope>
    <source>
        <strain evidence="11">B2-22910</strain>
    </source>
</reference>
<dbReference type="Pfam" id="PF01242">
    <property type="entry name" value="PTPS"/>
    <property type="match status" value="1"/>
</dbReference>
<dbReference type="PANTHER" id="PTHR12589:SF7">
    <property type="entry name" value="6-PYRUVOYL TETRAHYDROBIOPTERIN SYNTHASE"/>
    <property type="match status" value="1"/>
</dbReference>